<keyword evidence="5" id="KW-1003">Cell membrane</keyword>
<organism evidence="15 16">
    <name type="scientific">Apophysomyces ossiformis</name>
    <dbReference type="NCBI Taxonomy" id="679940"/>
    <lineage>
        <taxon>Eukaryota</taxon>
        <taxon>Fungi</taxon>
        <taxon>Fungi incertae sedis</taxon>
        <taxon>Mucoromycota</taxon>
        <taxon>Mucoromycotina</taxon>
        <taxon>Mucoromycetes</taxon>
        <taxon>Mucorales</taxon>
        <taxon>Mucorineae</taxon>
        <taxon>Mucoraceae</taxon>
        <taxon>Apophysomyces</taxon>
    </lineage>
</organism>
<evidence type="ECO:0000256" key="5">
    <source>
        <dbReference type="ARBA" id="ARBA00022475"/>
    </source>
</evidence>
<comment type="caution">
    <text evidence="15">The sequence shown here is derived from an EMBL/GenBank/DDBJ whole genome shotgun (WGS) entry which is preliminary data.</text>
</comment>
<evidence type="ECO:0000256" key="10">
    <source>
        <dbReference type="ARBA" id="ARBA00023065"/>
    </source>
</evidence>
<dbReference type="Pfam" id="PF08030">
    <property type="entry name" value="NAD_binding_6"/>
    <property type="match status" value="1"/>
</dbReference>
<dbReference type="Proteomes" id="UP000605846">
    <property type="component" value="Unassembled WGS sequence"/>
</dbReference>
<evidence type="ECO:0000313" key="16">
    <source>
        <dbReference type="Proteomes" id="UP000605846"/>
    </source>
</evidence>
<dbReference type="GO" id="GO:0005886">
    <property type="term" value="C:plasma membrane"/>
    <property type="evidence" value="ECO:0007669"/>
    <property type="project" value="UniProtKB-SubCell"/>
</dbReference>
<evidence type="ECO:0000256" key="13">
    <source>
        <dbReference type="SAM" id="Phobius"/>
    </source>
</evidence>
<protein>
    <recommendedName>
        <fullName evidence="3">ferric-chelate reductase (NADPH)</fullName>
        <ecNumber evidence="3">1.16.1.9</ecNumber>
    </recommendedName>
</protein>
<keyword evidence="7" id="KW-0249">Electron transport</keyword>
<feature type="transmembrane region" description="Helical" evidence="13">
    <location>
        <begin position="237"/>
        <end position="258"/>
    </location>
</feature>
<comment type="catalytic activity">
    <reaction evidence="12">
        <text>2 a Fe(II)-siderophore + NADP(+) + H(+) = 2 a Fe(III)-siderophore + NADPH</text>
        <dbReference type="Rhea" id="RHEA:28795"/>
        <dbReference type="Rhea" id="RHEA-COMP:11342"/>
        <dbReference type="Rhea" id="RHEA-COMP:11344"/>
        <dbReference type="ChEBI" id="CHEBI:15378"/>
        <dbReference type="ChEBI" id="CHEBI:29033"/>
        <dbReference type="ChEBI" id="CHEBI:29034"/>
        <dbReference type="ChEBI" id="CHEBI:57783"/>
        <dbReference type="ChEBI" id="CHEBI:58349"/>
        <dbReference type="EC" id="1.16.1.9"/>
    </reaction>
</comment>
<evidence type="ECO:0000259" key="14">
    <source>
        <dbReference type="PROSITE" id="PS51384"/>
    </source>
</evidence>
<evidence type="ECO:0000256" key="9">
    <source>
        <dbReference type="ARBA" id="ARBA00023002"/>
    </source>
</evidence>
<evidence type="ECO:0000256" key="6">
    <source>
        <dbReference type="ARBA" id="ARBA00022692"/>
    </source>
</evidence>
<feature type="transmembrane region" description="Helical" evidence="13">
    <location>
        <begin position="20"/>
        <end position="37"/>
    </location>
</feature>
<dbReference type="InterPro" id="IPR013112">
    <property type="entry name" value="FAD-bd_8"/>
</dbReference>
<dbReference type="Pfam" id="PF08022">
    <property type="entry name" value="FAD_binding_8"/>
    <property type="match status" value="1"/>
</dbReference>
<evidence type="ECO:0000256" key="8">
    <source>
        <dbReference type="ARBA" id="ARBA00022989"/>
    </source>
</evidence>
<dbReference type="InterPro" id="IPR051410">
    <property type="entry name" value="Ferric/Cupric_Reductase"/>
</dbReference>
<dbReference type="InterPro" id="IPR039261">
    <property type="entry name" value="FNR_nucleotide-bd"/>
</dbReference>
<gene>
    <name evidence="15" type="ORF">EC973_008279</name>
</gene>
<evidence type="ECO:0000256" key="2">
    <source>
        <dbReference type="ARBA" id="ARBA00006278"/>
    </source>
</evidence>
<comment type="subcellular location">
    <subcellularLocation>
        <location evidence="1">Cell membrane</location>
        <topology evidence="1">Multi-pass membrane protein</topology>
    </subcellularLocation>
</comment>
<dbReference type="AlphaFoldDB" id="A0A8H7C0I5"/>
<name>A0A8H7C0I5_9FUNG</name>
<evidence type="ECO:0000256" key="7">
    <source>
        <dbReference type="ARBA" id="ARBA00022982"/>
    </source>
</evidence>
<feature type="transmembrane region" description="Helical" evidence="13">
    <location>
        <begin position="79"/>
        <end position="101"/>
    </location>
</feature>
<keyword evidence="16" id="KW-1185">Reference proteome</keyword>
<dbReference type="EMBL" id="JABAYA010000007">
    <property type="protein sequence ID" value="KAF7731765.1"/>
    <property type="molecule type" value="Genomic_DNA"/>
</dbReference>
<dbReference type="GO" id="GO:0052851">
    <property type="term" value="F:ferric-chelate reductase (NADPH) activity"/>
    <property type="evidence" value="ECO:0007669"/>
    <property type="project" value="UniProtKB-EC"/>
</dbReference>
<evidence type="ECO:0000256" key="12">
    <source>
        <dbReference type="ARBA" id="ARBA00048483"/>
    </source>
</evidence>
<dbReference type="Gene3D" id="3.40.50.80">
    <property type="entry name" value="Nucleotide-binding domain of ferredoxin-NADP reductase (FNR) module"/>
    <property type="match status" value="1"/>
</dbReference>
<keyword evidence="11 13" id="KW-0472">Membrane</keyword>
<evidence type="ECO:0000256" key="1">
    <source>
        <dbReference type="ARBA" id="ARBA00004651"/>
    </source>
</evidence>
<proteinExistence type="inferred from homology"/>
<feature type="transmembrane region" description="Helical" evidence="13">
    <location>
        <begin position="113"/>
        <end position="140"/>
    </location>
</feature>
<dbReference type="EC" id="1.16.1.9" evidence="3"/>
<dbReference type="PROSITE" id="PS51384">
    <property type="entry name" value="FAD_FR"/>
    <property type="match status" value="1"/>
</dbReference>
<keyword evidence="4" id="KW-0813">Transport</keyword>
<keyword evidence="6 13" id="KW-0812">Transmembrane</keyword>
<dbReference type="InterPro" id="IPR013130">
    <property type="entry name" value="Fe3_Rdtase_TM_dom"/>
</dbReference>
<dbReference type="Pfam" id="PF01794">
    <property type="entry name" value="Ferric_reduct"/>
    <property type="match status" value="1"/>
</dbReference>
<dbReference type="InterPro" id="IPR013121">
    <property type="entry name" value="Fe_red_NAD-bd_6"/>
</dbReference>
<dbReference type="OrthoDB" id="167398at2759"/>
<evidence type="ECO:0000313" key="15">
    <source>
        <dbReference type="EMBL" id="KAF7731765.1"/>
    </source>
</evidence>
<dbReference type="PANTHER" id="PTHR32361">
    <property type="entry name" value="FERRIC/CUPRIC REDUCTASE TRANSMEMBRANE COMPONENT"/>
    <property type="match status" value="1"/>
</dbReference>
<dbReference type="GO" id="GO:0006826">
    <property type="term" value="P:iron ion transport"/>
    <property type="evidence" value="ECO:0007669"/>
    <property type="project" value="UniProtKB-ARBA"/>
</dbReference>
<sequence>MENMNMGISEDTPWNINIPQAGALAGVLAGFLFLMTVRHGIITWRRGHPSQPSLWKIYTRTERYIINKCSYTIGARKPFIPPIGCILIVLAFISAALPLLLVDVDLAINANRAGFLVLAIVPFILGSAGKYSAVALITGISPIKVNFFHRLLGIAAVVSATVHMSTQIQSWARFPLFLAEQLSLTKVHYGLAGYSCLLAVFVGSVYPVRKYIHEAFVLSHLLAFGFIGAIAKHTPYAMRYFMGGLICYTVNALAGWFVKSYIAKARVQVLQHRCTRLSLRLSSPIAQKPGQSVYICIPAISVFQWHPFTVTNVQAEGKRVSDMVELHVCVRGNFTRAVYEKADPSQEWTVFVCGPAGNSVDIREMLASHETIALMNGGAGVTFGIRLLRELASAVLDNPPMTILVTKSIHFCWSVRDAAELEWFENDIIKFMDIFDSVRKSNPRIPELHTYLHVTGESKSEAEEIEKTQVETQDFMRGCEEDTVNGKTTIATKTVFGRRIDTYAFLRSLSENNLGIYACGPTAFNADIKNAVASLSHWSKSPYLHCDEFEY</sequence>
<evidence type="ECO:0000256" key="4">
    <source>
        <dbReference type="ARBA" id="ARBA00022448"/>
    </source>
</evidence>
<feature type="transmembrane region" description="Helical" evidence="13">
    <location>
        <begin position="147"/>
        <end position="168"/>
    </location>
</feature>
<dbReference type="SUPFAM" id="SSF63380">
    <property type="entry name" value="Riboflavin synthase domain-like"/>
    <property type="match status" value="1"/>
</dbReference>
<evidence type="ECO:0000256" key="3">
    <source>
        <dbReference type="ARBA" id="ARBA00012668"/>
    </source>
</evidence>
<dbReference type="InterPro" id="IPR017927">
    <property type="entry name" value="FAD-bd_FR_type"/>
</dbReference>
<evidence type="ECO:0000256" key="11">
    <source>
        <dbReference type="ARBA" id="ARBA00023136"/>
    </source>
</evidence>
<feature type="domain" description="FAD-binding FR-type" evidence="14">
    <location>
        <begin position="254"/>
        <end position="362"/>
    </location>
</feature>
<dbReference type="SFLD" id="SFLDS00052">
    <property type="entry name" value="Ferric_Reductase_Domain"/>
    <property type="match status" value="1"/>
</dbReference>
<keyword evidence="10" id="KW-0406">Ion transport</keyword>
<dbReference type="SUPFAM" id="SSF52343">
    <property type="entry name" value="Ferredoxin reductase-like, C-terminal NADP-linked domain"/>
    <property type="match status" value="1"/>
</dbReference>
<reference evidence="15" key="1">
    <citation type="submission" date="2020-01" db="EMBL/GenBank/DDBJ databases">
        <title>Genome Sequencing of Three Apophysomyces-Like Fungal Strains Confirms a Novel Fungal Genus in the Mucoromycota with divergent Burkholderia-like Endosymbiotic Bacteria.</title>
        <authorList>
            <person name="Stajich J.E."/>
            <person name="Macias A.M."/>
            <person name="Carter-House D."/>
            <person name="Lovett B."/>
            <person name="Kasson L.R."/>
            <person name="Berry K."/>
            <person name="Grigoriev I."/>
            <person name="Chang Y."/>
            <person name="Spatafora J."/>
            <person name="Kasson M.T."/>
        </authorList>
    </citation>
    <scope>NUCLEOTIDE SEQUENCE</scope>
    <source>
        <strain evidence="15">NRRL A-21654</strain>
    </source>
</reference>
<keyword evidence="9" id="KW-0560">Oxidoreductase</keyword>
<dbReference type="SFLD" id="SFLDG01168">
    <property type="entry name" value="Ferric_reductase_subgroup_(FRE"/>
    <property type="match status" value="1"/>
</dbReference>
<keyword evidence="8 13" id="KW-1133">Transmembrane helix</keyword>
<dbReference type="GO" id="GO:0015677">
    <property type="term" value="P:copper ion import"/>
    <property type="evidence" value="ECO:0007669"/>
    <property type="project" value="TreeGrafter"/>
</dbReference>
<comment type="similarity">
    <text evidence="2">Belongs to the ferric reductase (FRE) family.</text>
</comment>
<accession>A0A8H7C0I5</accession>
<dbReference type="InterPro" id="IPR017938">
    <property type="entry name" value="Riboflavin_synthase-like_b-brl"/>
</dbReference>
<feature type="transmembrane region" description="Helical" evidence="13">
    <location>
        <begin position="215"/>
        <end position="231"/>
    </location>
</feature>
<feature type="transmembrane region" description="Helical" evidence="13">
    <location>
        <begin position="188"/>
        <end position="208"/>
    </location>
</feature>
<dbReference type="CDD" id="cd06186">
    <property type="entry name" value="NOX_Duox_like_FAD_NADP"/>
    <property type="match status" value="1"/>
</dbReference>
<dbReference type="GO" id="GO:0006879">
    <property type="term" value="P:intracellular iron ion homeostasis"/>
    <property type="evidence" value="ECO:0007669"/>
    <property type="project" value="TreeGrafter"/>
</dbReference>